<dbReference type="Pfam" id="PF13683">
    <property type="entry name" value="rve_3"/>
    <property type="match status" value="1"/>
</dbReference>
<evidence type="ECO:0000256" key="1">
    <source>
        <dbReference type="SAM" id="MobiDB-lite"/>
    </source>
</evidence>
<dbReference type="EMBL" id="JBBUTH010000018">
    <property type="protein sequence ID" value="MEK8053600.1"/>
    <property type="molecule type" value="Genomic_DNA"/>
</dbReference>
<dbReference type="PROSITE" id="PS50994">
    <property type="entry name" value="INTEGRASE"/>
    <property type="match status" value="1"/>
</dbReference>
<dbReference type="InterPro" id="IPR012337">
    <property type="entry name" value="RNaseH-like_sf"/>
</dbReference>
<dbReference type="InterPro" id="IPR009057">
    <property type="entry name" value="Homeodomain-like_sf"/>
</dbReference>
<proteinExistence type="predicted"/>
<name>A0ABU9CR12_9BURK</name>
<sequence>MVWTERNTVSLREEFVHLACQAGANRRALCRRFGISPKTGYKWLARALESPGDDGQSVLRDRSRRPNASPARSTAAVEQAVVDVRREHPAWGGRKIARRLLDLGHAALAPSTVTHILHRHGLITPDASQAAAPWQRFEHDAPNGLWQIDFKGRFATLAGPCHALTLLDDHSRFNLLLRAQPRTDTAQVQPQLVEVFQRYGLPARINADNGSPWGSPSAGGRSLSELAVWLIRLGVRVSFSAPYHPQTNGKLERFHRTLDVEVIAGRHFPDLAATQRAFDAWRTIYNCQRPHEALALQVPIQRYQASPIAYPQRLPAIEYPRTDTVITVGWNGFIHFHGRKLRTSTALHRLPIGIRANPELDGVHHVYFCHQKFMTIDLRADKPDT</sequence>
<dbReference type="NCBIfam" id="NF033577">
    <property type="entry name" value="transpos_IS481"/>
    <property type="match status" value="1"/>
</dbReference>
<dbReference type="Pfam" id="PF13565">
    <property type="entry name" value="HTH_32"/>
    <property type="match status" value="1"/>
</dbReference>
<dbReference type="RefSeq" id="WP_341413342.1">
    <property type="nucleotide sequence ID" value="NZ_JBBUTH010000018.1"/>
</dbReference>
<protein>
    <submittedName>
        <fullName evidence="3">IS481 family transposase</fullName>
    </submittedName>
</protein>
<evidence type="ECO:0000259" key="2">
    <source>
        <dbReference type="PROSITE" id="PS50994"/>
    </source>
</evidence>
<dbReference type="InterPro" id="IPR001584">
    <property type="entry name" value="Integrase_cat-core"/>
</dbReference>
<gene>
    <name evidence="3" type="ORF">AACH10_25320</name>
</gene>
<dbReference type="SUPFAM" id="SSF53098">
    <property type="entry name" value="Ribonuclease H-like"/>
    <property type="match status" value="1"/>
</dbReference>
<organism evidence="3 4">
    <name type="scientific">Pseudaquabacterium inlustre</name>
    <dbReference type="NCBI Taxonomy" id="2984192"/>
    <lineage>
        <taxon>Bacteria</taxon>
        <taxon>Pseudomonadati</taxon>
        <taxon>Pseudomonadota</taxon>
        <taxon>Betaproteobacteria</taxon>
        <taxon>Burkholderiales</taxon>
        <taxon>Sphaerotilaceae</taxon>
        <taxon>Pseudaquabacterium</taxon>
    </lineage>
</organism>
<dbReference type="Proteomes" id="UP001365405">
    <property type="component" value="Unassembled WGS sequence"/>
</dbReference>
<feature type="region of interest" description="Disordered" evidence="1">
    <location>
        <begin position="50"/>
        <end position="75"/>
    </location>
</feature>
<dbReference type="PANTHER" id="PTHR35004:SF6">
    <property type="entry name" value="TRANSPOSASE"/>
    <property type="match status" value="1"/>
</dbReference>
<dbReference type="Gene3D" id="3.30.420.10">
    <property type="entry name" value="Ribonuclease H-like superfamily/Ribonuclease H"/>
    <property type="match status" value="1"/>
</dbReference>
<evidence type="ECO:0000313" key="3">
    <source>
        <dbReference type="EMBL" id="MEK8053600.1"/>
    </source>
</evidence>
<evidence type="ECO:0000313" key="4">
    <source>
        <dbReference type="Proteomes" id="UP001365405"/>
    </source>
</evidence>
<dbReference type="SUPFAM" id="SSF46689">
    <property type="entry name" value="Homeodomain-like"/>
    <property type="match status" value="1"/>
</dbReference>
<dbReference type="PANTHER" id="PTHR35004">
    <property type="entry name" value="TRANSPOSASE RV3428C-RELATED"/>
    <property type="match status" value="1"/>
</dbReference>
<accession>A0ABU9CR12</accession>
<dbReference type="InterPro" id="IPR047656">
    <property type="entry name" value="IS481-like_transpos"/>
</dbReference>
<dbReference type="InterPro" id="IPR036397">
    <property type="entry name" value="RNaseH_sf"/>
</dbReference>
<keyword evidence="4" id="KW-1185">Reference proteome</keyword>
<reference evidence="3 4" key="1">
    <citation type="submission" date="2024-04" db="EMBL/GenBank/DDBJ databases">
        <title>Novel species of the genus Ideonella isolated from streams.</title>
        <authorList>
            <person name="Lu H."/>
        </authorList>
    </citation>
    <scope>NUCLEOTIDE SEQUENCE [LARGE SCALE GENOMIC DNA]</scope>
    <source>
        <strain evidence="3 4">DXS22W</strain>
    </source>
</reference>
<comment type="caution">
    <text evidence="3">The sequence shown here is derived from an EMBL/GenBank/DDBJ whole genome shotgun (WGS) entry which is preliminary data.</text>
</comment>
<feature type="domain" description="Integrase catalytic" evidence="2">
    <location>
        <begin position="138"/>
        <end position="307"/>
    </location>
</feature>
<feature type="compositionally biased region" description="Low complexity" evidence="1">
    <location>
        <begin position="66"/>
        <end position="75"/>
    </location>
</feature>